<evidence type="ECO:0000259" key="3">
    <source>
        <dbReference type="Pfam" id="PF03358"/>
    </source>
</evidence>
<dbReference type="PANTHER" id="PTHR43278">
    <property type="entry name" value="NAD(P)H-DEPENDENT FMN-CONTAINING OXIDOREDUCTASE YWQN-RELATED"/>
    <property type="match status" value="1"/>
</dbReference>
<dbReference type="RefSeq" id="WP_277733355.1">
    <property type="nucleotide sequence ID" value="NZ_CP120733.1"/>
</dbReference>
<reference evidence="4 5" key="1">
    <citation type="submission" date="2023-03" db="EMBL/GenBank/DDBJ databases">
        <title>Complete genome sequence of Tepidibacter sp. SWIR-1, isolated from a deep-sea hydrothermal vent.</title>
        <authorList>
            <person name="Li X."/>
        </authorList>
    </citation>
    <scope>NUCLEOTIDE SEQUENCE [LARGE SCALE GENOMIC DNA]</scope>
    <source>
        <strain evidence="4 5">SWIR-1</strain>
    </source>
</reference>
<gene>
    <name evidence="4" type="ORF">P4S50_04445</name>
</gene>
<sequence>MDTLYIVIPNASQEFKSFIYNLTNDLNTVWIEDDLNLPDLKDKKILFALEIDDCGFNNTLFSIISKLYKRGNYSLSNSSAILIVQSPNELYTKSTSQNIIFLLNQIGCSFIGHPLIEATQNLNNFMTWKKRLGLELDNIYFHLSKKLIKNFMKKHYEIIDNPNILALHASSYKTSNTLMLWNIVKKHLNNCTINEFHVENGTITDCKGCSYIACKHYSENDSCFYGGTITKELLPSIKKADCIIWICPNYNDAISAKLMAVINRLTVLYRKMKFYDKTIFSIIVSGNSGSDSVAKQLIGALNINKGFHIPPNFSLMATANDPKSILNVDDIDLKAKEFADHIMDNIKK</sequence>
<organism evidence="4 5">
    <name type="scientific">Tepidibacter hydrothermalis</name>
    <dbReference type="NCBI Taxonomy" id="3036126"/>
    <lineage>
        <taxon>Bacteria</taxon>
        <taxon>Bacillati</taxon>
        <taxon>Bacillota</taxon>
        <taxon>Clostridia</taxon>
        <taxon>Peptostreptococcales</taxon>
        <taxon>Peptostreptococcaceae</taxon>
        <taxon>Tepidibacter</taxon>
    </lineage>
</organism>
<feature type="domain" description="NADPH-dependent FMN reductase-like" evidence="3">
    <location>
        <begin position="163"/>
        <end position="319"/>
    </location>
</feature>
<dbReference type="InterPro" id="IPR005025">
    <property type="entry name" value="FMN_Rdtase-like_dom"/>
</dbReference>
<dbReference type="Pfam" id="PF03358">
    <property type="entry name" value="FMN_red"/>
    <property type="match status" value="1"/>
</dbReference>
<name>A0ABY8EEG4_9FIRM</name>
<dbReference type="Proteomes" id="UP001222800">
    <property type="component" value="Chromosome"/>
</dbReference>
<dbReference type="SUPFAM" id="SSF52218">
    <property type="entry name" value="Flavoproteins"/>
    <property type="match status" value="1"/>
</dbReference>
<evidence type="ECO:0000256" key="2">
    <source>
        <dbReference type="ARBA" id="ARBA00022643"/>
    </source>
</evidence>
<evidence type="ECO:0000313" key="5">
    <source>
        <dbReference type="Proteomes" id="UP001222800"/>
    </source>
</evidence>
<dbReference type="EMBL" id="CP120733">
    <property type="protein sequence ID" value="WFD11332.1"/>
    <property type="molecule type" value="Genomic_DNA"/>
</dbReference>
<evidence type="ECO:0000313" key="4">
    <source>
        <dbReference type="EMBL" id="WFD11332.1"/>
    </source>
</evidence>
<dbReference type="InterPro" id="IPR051796">
    <property type="entry name" value="ISF_SsuE-like"/>
</dbReference>
<dbReference type="InterPro" id="IPR029039">
    <property type="entry name" value="Flavoprotein-like_sf"/>
</dbReference>
<keyword evidence="2" id="KW-0288">FMN</keyword>
<dbReference type="Gene3D" id="3.40.50.360">
    <property type="match status" value="1"/>
</dbReference>
<evidence type="ECO:0000256" key="1">
    <source>
        <dbReference type="ARBA" id="ARBA00022630"/>
    </source>
</evidence>
<keyword evidence="1" id="KW-0285">Flavoprotein</keyword>
<dbReference type="PANTHER" id="PTHR43278:SF4">
    <property type="entry name" value="NAD(P)H-DEPENDENT FMN-CONTAINING OXIDOREDUCTASE YWQN-RELATED"/>
    <property type="match status" value="1"/>
</dbReference>
<protein>
    <submittedName>
        <fullName evidence="4">NAD(P)H-dependent oxidoreductase</fullName>
    </submittedName>
</protein>
<proteinExistence type="predicted"/>
<accession>A0ABY8EEG4</accession>
<keyword evidence="5" id="KW-1185">Reference proteome</keyword>